<comment type="caution">
    <text evidence="1">The sequence shown here is derived from an EMBL/GenBank/DDBJ whole genome shotgun (WGS) entry which is preliminary data.</text>
</comment>
<gene>
    <name evidence="1" type="ORF">EPL05_12795</name>
</gene>
<reference evidence="1 2" key="1">
    <citation type="submission" date="2019-01" db="EMBL/GenBank/DDBJ databases">
        <title>Mucilaginibacter antarcticum sp. nov., isolated from antarctic soil.</title>
        <authorList>
            <person name="Yan Y.-Q."/>
            <person name="Du Z.-J."/>
        </authorList>
    </citation>
    <scope>NUCLEOTIDE SEQUENCE [LARGE SCALE GENOMIC DNA]</scope>
    <source>
        <strain evidence="1 2">F01003</strain>
    </source>
</reference>
<organism evidence="1 2">
    <name type="scientific">Mucilaginibacter gilvus</name>
    <dbReference type="NCBI Taxonomy" id="2305909"/>
    <lineage>
        <taxon>Bacteria</taxon>
        <taxon>Pseudomonadati</taxon>
        <taxon>Bacteroidota</taxon>
        <taxon>Sphingobacteriia</taxon>
        <taxon>Sphingobacteriales</taxon>
        <taxon>Sphingobacteriaceae</taxon>
        <taxon>Mucilaginibacter</taxon>
    </lineage>
</organism>
<keyword evidence="2" id="KW-1185">Reference proteome</keyword>
<evidence type="ECO:0000313" key="2">
    <source>
        <dbReference type="Proteomes" id="UP000286701"/>
    </source>
</evidence>
<sequence>MQSHSISITKDEETFRFEISDYPNHTHDHCKFDVYQDGALVAGFNPDEQNILHLCNDKGTVSPEVLNLLADEIEAHHWM</sequence>
<accession>A0A444MMK7</accession>
<dbReference type="RefSeq" id="WP_128534364.1">
    <property type="nucleotide sequence ID" value="NZ_SBIW01000006.1"/>
</dbReference>
<dbReference type="Proteomes" id="UP000286701">
    <property type="component" value="Unassembled WGS sequence"/>
</dbReference>
<dbReference type="OrthoDB" id="769901at2"/>
<name>A0A444MMK7_9SPHI</name>
<evidence type="ECO:0000313" key="1">
    <source>
        <dbReference type="EMBL" id="RWY50945.1"/>
    </source>
</evidence>
<proteinExistence type="predicted"/>
<dbReference type="AlphaFoldDB" id="A0A444MMK7"/>
<protein>
    <submittedName>
        <fullName evidence="1">Uncharacterized protein</fullName>
    </submittedName>
</protein>
<dbReference type="EMBL" id="SBIW01000006">
    <property type="protein sequence ID" value="RWY50945.1"/>
    <property type="molecule type" value="Genomic_DNA"/>
</dbReference>